<keyword evidence="1" id="KW-0812">Transmembrane</keyword>
<dbReference type="RefSeq" id="WP_164787113.1">
    <property type="nucleotide sequence ID" value="NZ_JAALMI010000003.1"/>
</dbReference>
<organism evidence="2 3">
    <name type="scientific">Clostridium perfringens</name>
    <dbReference type="NCBI Taxonomy" id="1502"/>
    <lineage>
        <taxon>Bacteria</taxon>
        <taxon>Bacillati</taxon>
        <taxon>Bacillota</taxon>
        <taxon>Clostridia</taxon>
        <taxon>Eubacteriales</taxon>
        <taxon>Clostridiaceae</taxon>
        <taxon>Clostridium</taxon>
    </lineage>
</organism>
<gene>
    <name evidence="2" type="ORF">JJB47_11920</name>
</gene>
<reference evidence="2" key="1">
    <citation type="submission" date="2020-12" db="EMBL/GenBank/DDBJ databases">
        <title>Comparative genomics of Clostridium perfringens reveals patterns of host-associated phylogenetic clades and virulence factors.</title>
        <authorList>
            <person name="Smith A.H."/>
            <person name="Geier R."/>
        </authorList>
    </citation>
    <scope>NUCLEOTIDE SEQUENCE</scope>
    <source>
        <strain evidence="2">CHD30677R</strain>
    </source>
</reference>
<proteinExistence type="predicted"/>
<name>A0AAW4IZG5_CLOPF</name>
<dbReference type="EMBL" id="JAENQP010000007">
    <property type="protein sequence ID" value="MBO3359479.1"/>
    <property type="molecule type" value="Genomic_DNA"/>
</dbReference>
<evidence type="ECO:0000313" key="2">
    <source>
        <dbReference type="EMBL" id="MBO3359479.1"/>
    </source>
</evidence>
<comment type="caution">
    <text evidence="2">The sequence shown here is derived from an EMBL/GenBank/DDBJ whole genome shotgun (WGS) entry which is preliminary data.</text>
</comment>
<dbReference type="AlphaFoldDB" id="A0AAW4IZG5"/>
<dbReference type="Proteomes" id="UP000668068">
    <property type="component" value="Unassembled WGS sequence"/>
</dbReference>
<sequence>MKRKLKEDLISTGKFSIMLLSGIFAIILMYLVKDWTINDNSIWSGIIACVTIVGLNVGLFIIGKILE</sequence>
<keyword evidence="1" id="KW-0472">Membrane</keyword>
<keyword evidence="1" id="KW-1133">Transmembrane helix</keyword>
<feature type="transmembrane region" description="Helical" evidence="1">
    <location>
        <begin position="12"/>
        <end position="30"/>
    </location>
</feature>
<evidence type="ECO:0000313" key="3">
    <source>
        <dbReference type="Proteomes" id="UP000668068"/>
    </source>
</evidence>
<accession>A0AAW4IZG5</accession>
<evidence type="ECO:0000256" key="1">
    <source>
        <dbReference type="SAM" id="Phobius"/>
    </source>
</evidence>
<protein>
    <submittedName>
        <fullName evidence="2">Uncharacterized protein</fullName>
    </submittedName>
</protein>
<feature type="transmembrane region" description="Helical" evidence="1">
    <location>
        <begin position="42"/>
        <end position="62"/>
    </location>
</feature>